<sequence length="433" mass="45783">MTKYDTVIIGGGVAGLVTAIEIAKAGRSALVLEKADKPGGRAMTVRKGGALFNLGGHALYIGGEADRLFGRYGLHLEGNKPGTKGLAIWNGALAPLPGDPKSLLGSKLLGWSGKAKLVSAMMKMIKADPAPLAHVSLRQWAEAEIGDPMVRHIFYALCRTATYTQEPDLQCAGPVLKQVQRSLKTGVRYLDGGWQTIVDRLRDKALAVGAGIRTGASVKEILHADGAVQGVLCADGTTIPASAVVSTASPAATCALAGGEDIATLRRWKDEARPAMAACLDLALRKLPVADRHLAIGLDQPIFFTDHSRAARLSDDGSIVVHLIKYNGSGQRGTKEDERLLERTMSLLHPGWEREVVERQYLPSMAVVHDYPHMGRTAAVGPEVPEIRGMFVAGDWAGHDELLVDAAVASALRAAKLAVNGSGGGYTAEAMAQ</sequence>
<dbReference type="PANTHER" id="PTHR43734:SF1">
    <property type="entry name" value="PHYTOENE DESATURASE"/>
    <property type="match status" value="1"/>
</dbReference>
<gene>
    <name evidence="3" type="ORF">ACFQMJ_32855</name>
</gene>
<dbReference type="InterPro" id="IPR002937">
    <property type="entry name" value="Amino_oxidase"/>
</dbReference>
<organism evidence="3 4">
    <name type="scientific">Cohnella cellulosilytica</name>
    <dbReference type="NCBI Taxonomy" id="986710"/>
    <lineage>
        <taxon>Bacteria</taxon>
        <taxon>Bacillati</taxon>
        <taxon>Bacillota</taxon>
        <taxon>Bacilli</taxon>
        <taxon>Bacillales</taxon>
        <taxon>Paenibacillaceae</taxon>
        <taxon>Cohnella</taxon>
    </lineage>
</organism>
<evidence type="ECO:0000256" key="1">
    <source>
        <dbReference type="ARBA" id="ARBA00038322"/>
    </source>
</evidence>
<evidence type="ECO:0000313" key="4">
    <source>
        <dbReference type="Proteomes" id="UP001596378"/>
    </source>
</evidence>
<name>A0ABW2FRE7_9BACL</name>
<accession>A0ABW2FRE7</accession>
<feature type="domain" description="Amine oxidase" evidence="2">
    <location>
        <begin position="13"/>
        <end position="251"/>
    </location>
</feature>
<comment type="similarity">
    <text evidence="1">Belongs to the carotenoid/retinoid oxidoreductase family. CrtN subfamily.</text>
</comment>
<keyword evidence="4" id="KW-1185">Reference proteome</keyword>
<evidence type="ECO:0000313" key="3">
    <source>
        <dbReference type="EMBL" id="MFC7153340.1"/>
    </source>
</evidence>
<proteinExistence type="inferred from homology"/>
<protein>
    <submittedName>
        <fullName evidence="3">Phytoene desaturase family protein</fullName>
    </submittedName>
</protein>
<dbReference type="RefSeq" id="WP_378052374.1">
    <property type="nucleotide sequence ID" value="NZ_JBHMDN010000048.1"/>
</dbReference>
<dbReference type="Pfam" id="PF01593">
    <property type="entry name" value="Amino_oxidase"/>
    <property type="match status" value="1"/>
</dbReference>
<dbReference type="Gene3D" id="3.50.50.60">
    <property type="entry name" value="FAD/NAD(P)-binding domain"/>
    <property type="match status" value="2"/>
</dbReference>
<dbReference type="InterPro" id="IPR036188">
    <property type="entry name" value="FAD/NAD-bd_sf"/>
</dbReference>
<dbReference type="SUPFAM" id="SSF51905">
    <property type="entry name" value="FAD/NAD(P)-binding domain"/>
    <property type="match status" value="1"/>
</dbReference>
<comment type="caution">
    <text evidence="3">The sequence shown here is derived from an EMBL/GenBank/DDBJ whole genome shotgun (WGS) entry which is preliminary data.</text>
</comment>
<dbReference type="Proteomes" id="UP001596378">
    <property type="component" value="Unassembled WGS sequence"/>
</dbReference>
<dbReference type="EMBL" id="JBHTAI010000033">
    <property type="protein sequence ID" value="MFC7153340.1"/>
    <property type="molecule type" value="Genomic_DNA"/>
</dbReference>
<evidence type="ECO:0000259" key="2">
    <source>
        <dbReference type="Pfam" id="PF01593"/>
    </source>
</evidence>
<dbReference type="PANTHER" id="PTHR43734">
    <property type="entry name" value="PHYTOENE DESATURASE"/>
    <property type="match status" value="1"/>
</dbReference>
<reference evidence="4" key="1">
    <citation type="journal article" date="2019" name="Int. J. Syst. Evol. Microbiol.">
        <title>The Global Catalogue of Microorganisms (GCM) 10K type strain sequencing project: providing services to taxonomists for standard genome sequencing and annotation.</title>
        <authorList>
            <consortium name="The Broad Institute Genomics Platform"/>
            <consortium name="The Broad Institute Genome Sequencing Center for Infectious Disease"/>
            <person name="Wu L."/>
            <person name="Ma J."/>
        </authorList>
    </citation>
    <scope>NUCLEOTIDE SEQUENCE [LARGE SCALE GENOMIC DNA]</scope>
    <source>
        <strain evidence="4">KCTC 12907</strain>
    </source>
</reference>